<name>A0A9Q1BR84_HOLLE</name>
<dbReference type="InterPro" id="IPR042447">
    <property type="entry name" value="Anosmin-1"/>
</dbReference>
<gene>
    <name evidence="5" type="ORF">HOLleu_27761</name>
</gene>
<feature type="domain" description="Fibronectin type-III" evidence="3">
    <location>
        <begin position="526"/>
        <end position="642"/>
    </location>
</feature>
<dbReference type="InterPro" id="IPR013783">
    <property type="entry name" value="Ig-like_fold"/>
</dbReference>
<keyword evidence="2" id="KW-0732">Signal</keyword>
<dbReference type="Proteomes" id="UP001152320">
    <property type="component" value="Chromosome 13"/>
</dbReference>
<accession>A0A9Q1BR84</accession>
<feature type="domain" description="WAP" evidence="4">
    <location>
        <begin position="96"/>
        <end position="144"/>
    </location>
</feature>
<dbReference type="InterPro" id="IPR036645">
    <property type="entry name" value="Elafin-like_sf"/>
</dbReference>
<dbReference type="PANTHER" id="PTHR14131:SF5">
    <property type="entry name" value="ANOSMIN-1"/>
    <property type="match status" value="1"/>
</dbReference>
<evidence type="ECO:0000313" key="5">
    <source>
        <dbReference type="EMBL" id="KAJ8031131.1"/>
    </source>
</evidence>
<reference evidence="5" key="1">
    <citation type="submission" date="2021-10" db="EMBL/GenBank/DDBJ databases">
        <title>Tropical sea cucumber genome reveals ecological adaptation and Cuvierian tubules defense mechanism.</title>
        <authorList>
            <person name="Chen T."/>
        </authorList>
    </citation>
    <scope>NUCLEOTIDE SEQUENCE</scope>
    <source>
        <strain evidence="5">Nanhai2018</strain>
        <tissue evidence="5">Muscle</tissue>
    </source>
</reference>
<dbReference type="CDD" id="cd00063">
    <property type="entry name" value="FN3"/>
    <property type="match status" value="3"/>
</dbReference>
<dbReference type="Gene3D" id="4.10.75.10">
    <property type="entry name" value="Elafin-like"/>
    <property type="match status" value="1"/>
</dbReference>
<evidence type="ECO:0000259" key="4">
    <source>
        <dbReference type="PROSITE" id="PS51390"/>
    </source>
</evidence>
<dbReference type="InterPro" id="IPR008197">
    <property type="entry name" value="WAP_dom"/>
</dbReference>
<dbReference type="SMART" id="SM00060">
    <property type="entry name" value="FN3"/>
    <property type="match status" value="4"/>
</dbReference>
<dbReference type="GO" id="GO:0009986">
    <property type="term" value="C:cell surface"/>
    <property type="evidence" value="ECO:0007669"/>
    <property type="project" value="TreeGrafter"/>
</dbReference>
<dbReference type="SUPFAM" id="SSF57256">
    <property type="entry name" value="Elafin-like"/>
    <property type="match status" value="1"/>
</dbReference>
<evidence type="ECO:0000256" key="1">
    <source>
        <dbReference type="SAM" id="MobiDB-lite"/>
    </source>
</evidence>
<dbReference type="AlphaFoldDB" id="A0A9Q1BR84"/>
<dbReference type="PROSITE" id="PS51390">
    <property type="entry name" value="WAP"/>
    <property type="match status" value="1"/>
</dbReference>
<feature type="signal peptide" evidence="2">
    <location>
        <begin position="1"/>
        <end position="21"/>
    </location>
</feature>
<dbReference type="Gene3D" id="2.60.40.10">
    <property type="entry name" value="Immunoglobulins"/>
    <property type="match status" value="3"/>
</dbReference>
<dbReference type="PANTHER" id="PTHR14131">
    <property type="entry name" value="ANOSMIN"/>
    <property type="match status" value="1"/>
</dbReference>
<dbReference type="GO" id="GO:0005576">
    <property type="term" value="C:extracellular region"/>
    <property type="evidence" value="ECO:0007669"/>
    <property type="project" value="InterPro"/>
</dbReference>
<sequence>MPVWTLLLLVIGFLRIHITAGGIIEARCKLYCLESVQMSNSSHSIESCESNLNCSSCLFPCGIQYKSRNSCEVNCESASSFDWCLESCSFLKLLSQQNHGACPALEDIAWSGRACLEECTSDVMCKSGQKCCFNGCGHTCQRAVIERGDYPPRPAKNDIIVEENDDALSVRIAWPLKKPPDPGEQILFAVEGRNHSGEKFRKKHVGPWTSVRVTHREEINVPLEVGRYYQFRVAVVNINGSHGYSRPTHAITLSRNPTKPNPPENLRKGRSVLSAHGKVNIVIDWDAPKPSDMEIIKYKVFWSERVDPSPFFHSLVLSSTTIRAPQTSCELVGLKLGTKYVIEVMSMAKWGSVKQFSVKKNLLIRTERFDMDKTTAPIISTGDGPGPVENIAYSTTYWFEDNLYNEVSWTKPKGYESIVDRFTIHWKPAYCNNETEMKATVEQTDRWSPSFPSQPQSDATVEDTRFTIYDLIFDCTYMIWIVPVSDTNLLGTPAYITMTTPPCSEVTIKGIKKPMCPTEVSDLPSAPQNVSHMFFIEENNDIAVNISWQPPAFHFGPITGYRIVWRKYLPHPPLFYRPDFPVLEPGESKTVKADCHHVILSDLDPGMRYFVMLLATSRIGGGSLAMLDIKTPIFTDFSVPPPNPKPPTASEDSFDNAEPKDNLITPPSLHPTPKSSATSPPSLSVYLSCVMFIFWCTLGMTRR</sequence>
<dbReference type="Pfam" id="PF00041">
    <property type="entry name" value="fn3"/>
    <property type="match status" value="2"/>
</dbReference>
<evidence type="ECO:0000256" key="2">
    <source>
        <dbReference type="SAM" id="SignalP"/>
    </source>
</evidence>
<keyword evidence="6" id="KW-1185">Reference proteome</keyword>
<dbReference type="SUPFAM" id="SSF49265">
    <property type="entry name" value="Fibronectin type III"/>
    <property type="match status" value="2"/>
</dbReference>
<dbReference type="Pfam" id="PF00095">
    <property type="entry name" value="WAP"/>
    <property type="match status" value="1"/>
</dbReference>
<feature type="compositionally biased region" description="Low complexity" evidence="1">
    <location>
        <begin position="671"/>
        <end position="681"/>
    </location>
</feature>
<dbReference type="EMBL" id="JAIZAY010000013">
    <property type="protein sequence ID" value="KAJ8031131.1"/>
    <property type="molecule type" value="Genomic_DNA"/>
</dbReference>
<evidence type="ECO:0000259" key="3">
    <source>
        <dbReference type="PROSITE" id="PS50853"/>
    </source>
</evidence>
<feature type="chain" id="PRO_5040249648" evidence="2">
    <location>
        <begin position="22"/>
        <end position="703"/>
    </location>
</feature>
<dbReference type="GO" id="GO:0030182">
    <property type="term" value="P:neuron differentiation"/>
    <property type="evidence" value="ECO:0007669"/>
    <property type="project" value="TreeGrafter"/>
</dbReference>
<feature type="domain" description="Fibronectin type-III" evidence="3">
    <location>
        <begin position="262"/>
        <end position="369"/>
    </location>
</feature>
<proteinExistence type="predicted"/>
<dbReference type="PROSITE" id="PS50853">
    <property type="entry name" value="FN3"/>
    <property type="match status" value="2"/>
</dbReference>
<protein>
    <submittedName>
        <fullName evidence="5">Anosmin-1</fullName>
    </submittedName>
</protein>
<evidence type="ECO:0000313" key="6">
    <source>
        <dbReference type="Proteomes" id="UP001152320"/>
    </source>
</evidence>
<dbReference type="InterPro" id="IPR003961">
    <property type="entry name" value="FN3_dom"/>
</dbReference>
<dbReference type="GO" id="GO:0030414">
    <property type="term" value="F:peptidase inhibitor activity"/>
    <property type="evidence" value="ECO:0007669"/>
    <property type="project" value="InterPro"/>
</dbReference>
<dbReference type="CDD" id="cd00199">
    <property type="entry name" value="WAP"/>
    <property type="match status" value="1"/>
</dbReference>
<organism evidence="5 6">
    <name type="scientific">Holothuria leucospilota</name>
    <name type="common">Black long sea cucumber</name>
    <name type="synonym">Mertensiothuria leucospilota</name>
    <dbReference type="NCBI Taxonomy" id="206669"/>
    <lineage>
        <taxon>Eukaryota</taxon>
        <taxon>Metazoa</taxon>
        <taxon>Echinodermata</taxon>
        <taxon>Eleutherozoa</taxon>
        <taxon>Echinozoa</taxon>
        <taxon>Holothuroidea</taxon>
        <taxon>Aspidochirotacea</taxon>
        <taxon>Aspidochirotida</taxon>
        <taxon>Holothuriidae</taxon>
        <taxon>Holothuria</taxon>
    </lineage>
</organism>
<dbReference type="InterPro" id="IPR036116">
    <property type="entry name" value="FN3_sf"/>
</dbReference>
<dbReference type="SMART" id="SM00217">
    <property type="entry name" value="WAP"/>
    <property type="match status" value="1"/>
</dbReference>
<feature type="region of interest" description="Disordered" evidence="1">
    <location>
        <begin position="640"/>
        <end position="681"/>
    </location>
</feature>
<comment type="caution">
    <text evidence="5">The sequence shown here is derived from an EMBL/GenBank/DDBJ whole genome shotgun (WGS) entry which is preliminary data.</text>
</comment>
<dbReference type="OrthoDB" id="9985779at2759"/>